<dbReference type="InterPro" id="IPR020288">
    <property type="entry name" value="Sheath_initiator"/>
</dbReference>
<proteinExistence type="predicted"/>
<gene>
    <name evidence="1" type="ORF">DPCES_4263</name>
</gene>
<protein>
    <submittedName>
        <fullName evidence="1">GpW/Gp25/anti-adapter protein IraD</fullName>
    </submittedName>
</protein>
<dbReference type="Gene3D" id="3.10.450.40">
    <property type="match status" value="1"/>
</dbReference>
<accession>A0A098B5N3</accession>
<reference evidence="1" key="1">
    <citation type="submission" date="2014-07" db="EMBL/GenBank/DDBJ databases">
        <authorList>
            <person name="Hornung V.Bastian."/>
        </authorList>
    </citation>
    <scope>NUCLEOTIDE SEQUENCE</scope>
    <source>
        <strain evidence="1">PCE-S</strain>
    </source>
</reference>
<dbReference type="Pfam" id="PF10934">
    <property type="entry name" value="Sheath_initiator"/>
    <property type="match status" value="1"/>
</dbReference>
<dbReference type="AlphaFoldDB" id="A0A098B5N3"/>
<dbReference type="SUPFAM" id="SSF160719">
    <property type="entry name" value="gpW/gp25-like"/>
    <property type="match status" value="1"/>
</dbReference>
<name>A0A098B5N3_DESHA</name>
<organism evidence="1">
    <name type="scientific">Desulfitobacterium hafniense</name>
    <name type="common">Desulfitobacterium frappieri</name>
    <dbReference type="NCBI Taxonomy" id="49338"/>
    <lineage>
        <taxon>Bacteria</taxon>
        <taxon>Bacillati</taxon>
        <taxon>Bacillota</taxon>
        <taxon>Clostridia</taxon>
        <taxon>Eubacteriales</taxon>
        <taxon>Desulfitobacteriaceae</taxon>
        <taxon>Desulfitobacterium</taxon>
    </lineage>
</organism>
<dbReference type="EMBL" id="LK996017">
    <property type="protein sequence ID" value="CDX04149.1"/>
    <property type="molecule type" value="Genomic_DNA"/>
</dbReference>
<sequence length="133" mass="14670">MIPTGGSITHGVIQYAQRPSLTWRLDPAKGRITGRLDGLESVQQAAAKILQTQRFRHLIYTPNYGSELGQLIGMNRAFVKSEAVRMLEEALTQDDRITGVENVQTTAAGDGLLIEFTVISTYGRFNMTQEVGD</sequence>
<dbReference type="RefSeq" id="WP_144676473.1">
    <property type="nucleotide sequence ID" value="NZ_LK996017.1"/>
</dbReference>
<evidence type="ECO:0000313" key="1">
    <source>
        <dbReference type="EMBL" id="CDX04149.1"/>
    </source>
</evidence>
<dbReference type="PATRIC" id="fig|49338.4.peg.4591"/>